<feature type="compositionally biased region" description="Basic and acidic residues" evidence="1">
    <location>
        <begin position="30"/>
        <end position="41"/>
    </location>
</feature>
<protein>
    <submittedName>
        <fullName evidence="2">Uncharacterized protein</fullName>
    </submittedName>
</protein>
<feature type="region of interest" description="Disordered" evidence="1">
    <location>
        <begin position="1"/>
        <end position="53"/>
    </location>
</feature>
<sequence>MANHSPNEDNYVSKKSWDEAMSGDAAKAADTSKDAAKRASDKGAAAKNGGGDK</sequence>
<evidence type="ECO:0000313" key="2">
    <source>
        <dbReference type="EMBL" id="SEU03153.1"/>
    </source>
</evidence>
<name>A0A1I0J0C5_9RHOB</name>
<reference evidence="2 3" key="1">
    <citation type="submission" date="2016-10" db="EMBL/GenBank/DDBJ databases">
        <authorList>
            <person name="de Groot N.N."/>
        </authorList>
    </citation>
    <scope>NUCLEOTIDE SEQUENCE [LARGE SCALE GENOMIC DNA]</scope>
    <source>
        <strain evidence="2 3">DSM 17862</strain>
    </source>
</reference>
<keyword evidence="3" id="KW-1185">Reference proteome</keyword>
<dbReference type="RefSeq" id="WP_175479964.1">
    <property type="nucleotide sequence ID" value="NZ_FOHO01000020.1"/>
</dbReference>
<dbReference type="EMBL" id="FOHO01000020">
    <property type="protein sequence ID" value="SEU03153.1"/>
    <property type="molecule type" value="Genomic_DNA"/>
</dbReference>
<accession>A0A1I0J0C5</accession>
<organism evidence="2 3">
    <name type="scientific">Paracoccus homiensis</name>
    <dbReference type="NCBI Taxonomy" id="364199"/>
    <lineage>
        <taxon>Bacteria</taxon>
        <taxon>Pseudomonadati</taxon>
        <taxon>Pseudomonadota</taxon>
        <taxon>Alphaproteobacteria</taxon>
        <taxon>Rhodobacterales</taxon>
        <taxon>Paracoccaceae</taxon>
        <taxon>Paracoccus</taxon>
    </lineage>
</organism>
<evidence type="ECO:0000313" key="3">
    <source>
        <dbReference type="Proteomes" id="UP000199180"/>
    </source>
</evidence>
<gene>
    <name evidence="2" type="ORF">SAMN04489858_12056</name>
</gene>
<dbReference type="STRING" id="364199.SAMN04489858_12056"/>
<dbReference type="AlphaFoldDB" id="A0A1I0J0C5"/>
<proteinExistence type="predicted"/>
<evidence type="ECO:0000256" key="1">
    <source>
        <dbReference type="SAM" id="MobiDB-lite"/>
    </source>
</evidence>
<feature type="compositionally biased region" description="Polar residues" evidence="1">
    <location>
        <begin position="1"/>
        <end position="10"/>
    </location>
</feature>
<dbReference type="Proteomes" id="UP000199180">
    <property type="component" value="Unassembled WGS sequence"/>
</dbReference>